<keyword evidence="3" id="KW-0677">Repeat</keyword>
<reference evidence="6" key="1">
    <citation type="submission" date="2023-01" db="EMBL/GenBank/DDBJ databases">
        <title>Key to firefly adult light organ development and bioluminescence: homeobox transcription factors regulate luciferase expression and transportation to peroxisome.</title>
        <authorList>
            <person name="Fu X."/>
        </authorList>
    </citation>
    <scope>NUCLEOTIDE SEQUENCE [LARGE SCALE GENOMIC DNA]</scope>
</reference>
<dbReference type="InterPro" id="IPR050328">
    <property type="entry name" value="Dev_Immune_Receptor"/>
</dbReference>
<dbReference type="AlphaFoldDB" id="A0AAN7PQA0"/>
<keyword evidence="6" id="KW-1185">Reference proteome</keyword>
<dbReference type="SUPFAM" id="SSF52058">
    <property type="entry name" value="L domain-like"/>
    <property type="match status" value="1"/>
</dbReference>
<keyword evidence="1" id="KW-0433">Leucine-rich repeat</keyword>
<dbReference type="InterPro" id="IPR001611">
    <property type="entry name" value="Leu-rich_rpt"/>
</dbReference>
<sequence length="502" mass="57158">MYLIRMVFLCVFVISVESKCTTTYITNCDKISDVPRFGTKSWENLIISPDACSKTGVGNLDEVLEPNFFGNAKNIEELYIVGKLTGVEPNSFKGLTQLTYIKLYKNQIKVIPQDAFSNLLKRVKIDLQHNSIENIVHGSFGNSIIRHINLSHNKLRNIQLDNVNLPSLEEFSAKENDISYVAAGAFHENLEYLNLAHNSIAQFEKGVLEPLKNLKELVLSHNRFKGIALTYGLPSLETLDLSHNEIVAVHDKTFHQFHDLKNLKLNHNYITYLSYNVFPIGNNIRSLHLHYNAIMQIQEPVGKILQRLEEITFSGNPWACPCLQMIATYISERNISQPDCDRNYFTVGKSAVCVVTGDDCTGAEELTKEAFENFQNSLNTDLCKYFNLPIFYPNLTMSNQAAQVFVRFFLIITLMTILSVSARSAHFEEASEVNSEPDGPQANIVENGLTPLQLDLLAQRISELNQIPPIPVAWERLVRNPEVKRQRRYQKCYFNPISCFRK</sequence>
<dbReference type="Proteomes" id="UP001353858">
    <property type="component" value="Unassembled WGS sequence"/>
</dbReference>
<evidence type="ECO:0000256" key="4">
    <source>
        <dbReference type="SAM" id="SignalP"/>
    </source>
</evidence>
<feature type="signal peptide" evidence="4">
    <location>
        <begin position="1"/>
        <end position="18"/>
    </location>
</feature>
<gene>
    <name evidence="5" type="ORF">RN001_013189</name>
</gene>
<accession>A0AAN7PQA0</accession>
<dbReference type="PANTHER" id="PTHR24373:SF370">
    <property type="entry name" value="FISH-LIPS, ISOFORM E"/>
    <property type="match status" value="1"/>
</dbReference>
<evidence type="ECO:0000256" key="2">
    <source>
        <dbReference type="ARBA" id="ARBA00022729"/>
    </source>
</evidence>
<dbReference type="EMBL" id="JARPUR010000006">
    <property type="protein sequence ID" value="KAK4873829.1"/>
    <property type="molecule type" value="Genomic_DNA"/>
</dbReference>
<keyword evidence="2 4" id="KW-0732">Signal</keyword>
<feature type="chain" id="PRO_5042858285" evidence="4">
    <location>
        <begin position="19"/>
        <end position="502"/>
    </location>
</feature>
<dbReference type="Gene3D" id="3.80.10.10">
    <property type="entry name" value="Ribonuclease Inhibitor"/>
    <property type="match status" value="2"/>
</dbReference>
<dbReference type="PANTHER" id="PTHR24373">
    <property type="entry name" value="SLIT RELATED LEUCINE-RICH REPEAT NEURONAL PROTEIN"/>
    <property type="match status" value="1"/>
</dbReference>
<evidence type="ECO:0000256" key="3">
    <source>
        <dbReference type="ARBA" id="ARBA00022737"/>
    </source>
</evidence>
<dbReference type="PROSITE" id="PS51450">
    <property type="entry name" value="LRR"/>
    <property type="match status" value="2"/>
</dbReference>
<name>A0AAN7PQA0_9COLE</name>
<dbReference type="SMART" id="SM00369">
    <property type="entry name" value="LRR_TYP"/>
    <property type="match status" value="7"/>
</dbReference>
<organism evidence="5 6">
    <name type="scientific">Aquatica leii</name>
    <dbReference type="NCBI Taxonomy" id="1421715"/>
    <lineage>
        <taxon>Eukaryota</taxon>
        <taxon>Metazoa</taxon>
        <taxon>Ecdysozoa</taxon>
        <taxon>Arthropoda</taxon>
        <taxon>Hexapoda</taxon>
        <taxon>Insecta</taxon>
        <taxon>Pterygota</taxon>
        <taxon>Neoptera</taxon>
        <taxon>Endopterygota</taxon>
        <taxon>Coleoptera</taxon>
        <taxon>Polyphaga</taxon>
        <taxon>Elateriformia</taxon>
        <taxon>Elateroidea</taxon>
        <taxon>Lampyridae</taxon>
        <taxon>Luciolinae</taxon>
        <taxon>Aquatica</taxon>
    </lineage>
</organism>
<dbReference type="PRINTS" id="PR00019">
    <property type="entry name" value="LEURICHRPT"/>
</dbReference>
<dbReference type="Pfam" id="PF13855">
    <property type="entry name" value="LRR_8"/>
    <property type="match status" value="1"/>
</dbReference>
<protein>
    <submittedName>
        <fullName evidence="5">Uncharacterized protein</fullName>
    </submittedName>
</protein>
<evidence type="ECO:0000256" key="1">
    <source>
        <dbReference type="ARBA" id="ARBA00022614"/>
    </source>
</evidence>
<dbReference type="InterPro" id="IPR032675">
    <property type="entry name" value="LRR_dom_sf"/>
</dbReference>
<proteinExistence type="predicted"/>
<dbReference type="InterPro" id="IPR026906">
    <property type="entry name" value="LRR_5"/>
</dbReference>
<evidence type="ECO:0000313" key="5">
    <source>
        <dbReference type="EMBL" id="KAK4873829.1"/>
    </source>
</evidence>
<dbReference type="Pfam" id="PF13306">
    <property type="entry name" value="LRR_5"/>
    <property type="match status" value="1"/>
</dbReference>
<evidence type="ECO:0000313" key="6">
    <source>
        <dbReference type="Proteomes" id="UP001353858"/>
    </source>
</evidence>
<dbReference type="InterPro" id="IPR003591">
    <property type="entry name" value="Leu-rich_rpt_typical-subtyp"/>
</dbReference>
<comment type="caution">
    <text evidence="5">The sequence shown here is derived from an EMBL/GenBank/DDBJ whole genome shotgun (WGS) entry which is preliminary data.</text>
</comment>